<dbReference type="EMBL" id="JACGCM010001343">
    <property type="protein sequence ID" value="KAF6156376.1"/>
    <property type="molecule type" value="Genomic_DNA"/>
</dbReference>
<keyword evidence="7" id="KW-1185">Reference proteome</keyword>
<name>A0A7J7MNB9_9MAGN</name>
<dbReference type="InterPro" id="IPR036396">
    <property type="entry name" value="Cyt_P450_sf"/>
</dbReference>
<dbReference type="GO" id="GO:0016705">
    <property type="term" value="F:oxidoreductase activity, acting on paired donors, with incorporation or reduction of molecular oxygen"/>
    <property type="evidence" value="ECO:0007669"/>
    <property type="project" value="InterPro"/>
</dbReference>
<dbReference type="Gene3D" id="1.10.630.10">
    <property type="entry name" value="Cytochrome P450"/>
    <property type="match status" value="2"/>
</dbReference>
<comment type="caution">
    <text evidence="6">The sequence shown here is derived from an EMBL/GenBank/DDBJ whole genome shotgun (WGS) entry which is preliminary data.</text>
</comment>
<dbReference type="GO" id="GO:0020037">
    <property type="term" value="F:heme binding"/>
    <property type="evidence" value="ECO:0007669"/>
    <property type="project" value="InterPro"/>
</dbReference>
<dbReference type="PRINTS" id="PR00385">
    <property type="entry name" value="P450"/>
</dbReference>
<dbReference type="Proteomes" id="UP000541444">
    <property type="component" value="Unassembled WGS sequence"/>
</dbReference>
<evidence type="ECO:0000256" key="3">
    <source>
        <dbReference type="PIRSR" id="PIRSR602401-1"/>
    </source>
</evidence>
<dbReference type="Pfam" id="PF00067">
    <property type="entry name" value="p450"/>
    <property type="match status" value="2"/>
</dbReference>
<dbReference type="InterPro" id="IPR001128">
    <property type="entry name" value="Cyt_P450"/>
</dbReference>
<evidence type="ECO:0000256" key="4">
    <source>
        <dbReference type="RuleBase" id="RU000461"/>
    </source>
</evidence>
<keyword evidence="1 3" id="KW-0479">Metal-binding</keyword>
<dbReference type="AlphaFoldDB" id="A0A7J7MNB9"/>
<evidence type="ECO:0000313" key="6">
    <source>
        <dbReference type="EMBL" id="KAF6156376.1"/>
    </source>
</evidence>
<dbReference type="PANTHER" id="PTHR24286:SF53">
    <property type="entry name" value="BETA-AMYRIN 28-OXIDASE-LIKE"/>
    <property type="match status" value="1"/>
</dbReference>
<dbReference type="GO" id="GO:0044550">
    <property type="term" value="P:secondary metabolite biosynthetic process"/>
    <property type="evidence" value="ECO:0007669"/>
    <property type="project" value="UniProtKB-ARBA"/>
</dbReference>
<proteinExistence type="inferred from homology"/>
<dbReference type="GO" id="GO:0005506">
    <property type="term" value="F:iron ion binding"/>
    <property type="evidence" value="ECO:0007669"/>
    <property type="project" value="InterPro"/>
</dbReference>
<evidence type="ECO:0000313" key="7">
    <source>
        <dbReference type="Proteomes" id="UP000541444"/>
    </source>
</evidence>
<evidence type="ECO:0000256" key="5">
    <source>
        <dbReference type="SAM" id="SignalP"/>
    </source>
</evidence>
<dbReference type="GO" id="GO:0016125">
    <property type="term" value="P:sterol metabolic process"/>
    <property type="evidence" value="ECO:0007669"/>
    <property type="project" value="TreeGrafter"/>
</dbReference>
<reference evidence="6 7" key="1">
    <citation type="journal article" date="2020" name="IScience">
        <title>Genome Sequencing of the Endangered Kingdonia uniflora (Circaeasteraceae, Ranunculales) Reveals Potential Mechanisms of Evolutionary Specialization.</title>
        <authorList>
            <person name="Sun Y."/>
            <person name="Deng T."/>
            <person name="Zhang A."/>
            <person name="Moore M.J."/>
            <person name="Landis J.B."/>
            <person name="Lin N."/>
            <person name="Zhang H."/>
            <person name="Zhang X."/>
            <person name="Huang J."/>
            <person name="Zhang X."/>
            <person name="Sun H."/>
            <person name="Wang H."/>
        </authorList>
    </citation>
    <scope>NUCLEOTIDE SEQUENCE [LARGE SCALE GENOMIC DNA]</scope>
    <source>
        <strain evidence="6">TB1705</strain>
        <tissue evidence="6">Leaf</tissue>
    </source>
</reference>
<evidence type="ECO:0000256" key="1">
    <source>
        <dbReference type="ARBA" id="ARBA00022723"/>
    </source>
</evidence>
<feature type="binding site" description="axial binding residue" evidence="3">
    <location>
        <position position="390"/>
    </location>
    <ligand>
        <name>heme</name>
        <dbReference type="ChEBI" id="CHEBI:30413"/>
    </ligand>
    <ligandPart>
        <name>Fe</name>
        <dbReference type="ChEBI" id="CHEBI:18248"/>
    </ligandPart>
</feature>
<dbReference type="InterPro" id="IPR002401">
    <property type="entry name" value="Cyt_P450_E_grp-I"/>
</dbReference>
<keyword evidence="4" id="KW-0503">Monooxygenase</keyword>
<gene>
    <name evidence="6" type="ORF">GIB67_031497</name>
</gene>
<sequence>MEFYQLLLTLLFSISLWFLFRNKGKTSCKLPPGKTRSTWTIICENLEFYFLGRMGIPEKFIEDRMRKHSSQVFKTTLLGENVAVFCGAPGNKFLFSNENKLLQVWWPSTSSQIFPIESCLQEAYQEEGKKLNTFASAILKPETIQTYLHVMDSMIKQHLDMYWDTNEKVTVLPLAKILTFSLGCNLFLSIEEPLYIAKLAEKIKLIAAGIISAPVNILGSPLNRAIKASKFIRKELQALIKQRKIDIAEKKVSTTQDLLSHMLIATEVYGSMNEADIASKIMSILVAGFDAPSTTITFIMKYLAELPDVYGKVLQEQMEIGKSKGSGESLTWKDIQKMRYSWNVLFWNAFSTHKNPNYFPDPEKFNPSRFEGDRHVPYAFIPFGGGTRMCPGMQYARAEILVFMYNVVRRFKWTKLYPDEKIRFDPIPRPVRGLPIQLIARKNDSK</sequence>
<feature type="chain" id="PRO_5029916259" description="Cytochrome P450" evidence="5">
    <location>
        <begin position="25"/>
        <end position="446"/>
    </location>
</feature>
<keyword evidence="4" id="KW-0560">Oxidoreductase</keyword>
<accession>A0A7J7MNB9</accession>
<evidence type="ECO:0000256" key="2">
    <source>
        <dbReference type="ARBA" id="ARBA00023004"/>
    </source>
</evidence>
<keyword evidence="5" id="KW-0732">Signal</keyword>
<dbReference type="SUPFAM" id="SSF48264">
    <property type="entry name" value="Cytochrome P450"/>
    <property type="match status" value="1"/>
</dbReference>
<dbReference type="PANTHER" id="PTHR24286">
    <property type="entry name" value="CYTOCHROME P450 26"/>
    <property type="match status" value="1"/>
</dbReference>
<keyword evidence="3 4" id="KW-0349">Heme</keyword>
<dbReference type="OrthoDB" id="1372046at2759"/>
<feature type="signal peptide" evidence="5">
    <location>
        <begin position="1"/>
        <end position="24"/>
    </location>
</feature>
<organism evidence="6 7">
    <name type="scientific">Kingdonia uniflora</name>
    <dbReference type="NCBI Taxonomy" id="39325"/>
    <lineage>
        <taxon>Eukaryota</taxon>
        <taxon>Viridiplantae</taxon>
        <taxon>Streptophyta</taxon>
        <taxon>Embryophyta</taxon>
        <taxon>Tracheophyta</taxon>
        <taxon>Spermatophyta</taxon>
        <taxon>Magnoliopsida</taxon>
        <taxon>Ranunculales</taxon>
        <taxon>Circaeasteraceae</taxon>
        <taxon>Kingdonia</taxon>
    </lineage>
</organism>
<protein>
    <recommendedName>
        <fullName evidence="8">Cytochrome P450</fullName>
    </recommendedName>
</protein>
<comment type="similarity">
    <text evidence="4">Belongs to the cytochrome P450 family.</text>
</comment>
<comment type="cofactor">
    <cofactor evidence="3">
        <name>heme</name>
        <dbReference type="ChEBI" id="CHEBI:30413"/>
    </cofactor>
</comment>
<dbReference type="InterPro" id="IPR017972">
    <property type="entry name" value="Cyt_P450_CS"/>
</dbReference>
<dbReference type="PRINTS" id="PR00463">
    <property type="entry name" value="EP450I"/>
</dbReference>
<dbReference type="GO" id="GO:0004497">
    <property type="term" value="F:monooxygenase activity"/>
    <property type="evidence" value="ECO:0007669"/>
    <property type="project" value="UniProtKB-KW"/>
</dbReference>
<evidence type="ECO:0008006" key="8">
    <source>
        <dbReference type="Google" id="ProtNLM"/>
    </source>
</evidence>
<keyword evidence="2 3" id="KW-0408">Iron</keyword>
<dbReference type="PROSITE" id="PS00086">
    <property type="entry name" value="CYTOCHROME_P450"/>
    <property type="match status" value="1"/>
</dbReference>